<evidence type="ECO:0000313" key="2">
    <source>
        <dbReference type="EMBL" id="EAA18580.1"/>
    </source>
</evidence>
<dbReference type="InParanoid" id="Q7RAX1"/>
<keyword evidence="3" id="KW-1185">Reference proteome</keyword>
<dbReference type="AlphaFoldDB" id="Q7RAX1"/>
<feature type="region of interest" description="Disordered" evidence="1">
    <location>
        <begin position="21"/>
        <end position="82"/>
    </location>
</feature>
<dbReference type="EMBL" id="AABL01002147">
    <property type="protein sequence ID" value="EAA18580.1"/>
    <property type="molecule type" value="Genomic_DNA"/>
</dbReference>
<protein>
    <submittedName>
        <fullName evidence="2">Uncharacterized protein</fullName>
    </submittedName>
</protein>
<accession>Q7RAX1</accession>
<comment type="caution">
    <text evidence="2">The sequence shown here is derived from an EMBL/GenBank/DDBJ whole genome shotgun (WGS) entry which is preliminary data.</text>
</comment>
<organism evidence="2 3">
    <name type="scientific">Plasmodium yoelii yoelii</name>
    <dbReference type="NCBI Taxonomy" id="73239"/>
    <lineage>
        <taxon>Eukaryota</taxon>
        <taxon>Sar</taxon>
        <taxon>Alveolata</taxon>
        <taxon>Apicomplexa</taxon>
        <taxon>Aconoidasida</taxon>
        <taxon>Haemosporida</taxon>
        <taxon>Plasmodiidae</taxon>
        <taxon>Plasmodium</taxon>
        <taxon>Plasmodium (Vinckeia)</taxon>
    </lineage>
</organism>
<gene>
    <name evidence="2" type="ORF">PY06378</name>
</gene>
<reference evidence="2 3" key="1">
    <citation type="journal article" date="2002" name="Nature">
        <title>Genome sequence and comparative analysis of the model rodent malaria parasite Plasmodium yoelii yoelii.</title>
        <authorList>
            <person name="Carlton J.M."/>
            <person name="Angiuoli S.V."/>
            <person name="Suh B.B."/>
            <person name="Kooij T.W."/>
            <person name="Pertea M."/>
            <person name="Silva J.C."/>
            <person name="Ermolaeva M.D."/>
            <person name="Allen J.E."/>
            <person name="Selengut J.D."/>
            <person name="Koo H.L."/>
            <person name="Peterson J.D."/>
            <person name="Pop M."/>
            <person name="Kosack D.S."/>
            <person name="Shumway M.F."/>
            <person name="Bidwell S.L."/>
            <person name="Shallom S.J."/>
            <person name="van Aken S.E."/>
            <person name="Riedmuller S.B."/>
            <person name="Feldblyum T.V."/>
            <person name="Cho J.K."/>
            <person name="Quackenbush J."/>
            <person name="Sedegah M."/>
            <person name="Shoaibi A."/>
            <person name="Cummings L.M."/>
            <person name="Florens L."/>
            <person name="Yates J.R."/>
            <person name="Raine J.D."/>
            <person name="Sinden R.E."/>
            <person name="Harris M.A."/>
            <person name="Cunningham D.A."/>
            <person name="Preiser P.R."/>
            <person name="Bergman L.W."/>
            <person name="Vaidya A.B."/>
            <person name="van Lin L.H."/>
            <person name="Janse C.J."/>
            <person name="Waters A.P."/>
            <person name="Smith H.O."/>
            <person name="White O.R."/>
            <person name="Salzberg S.L."/>
            <person name="Venter J.C."/>
            <person name="Fraser C.M."/>
            <person name="Hoffman S.L."/>
            <person name="Gardner M.J."/>
            <person name="Carucci D.J."/>
        </authorList>
    </citation>
    <scope>NUCLEOTIDE SEQUENCE [LARGE SCALE GENOMIC DNA]</scope>
    <source>
        <strain evidence="2 3">17XNL</strain>
    </source>
</reference>
<dbReference type="KEGG" id="pyo:PY17X_1125100"/>
<proteinExistence type="predicted"/>
<dbReference type="PaxDb" id="73239-Q7RAX1"/>
<dbReference type="STRING" id="73239.Q7RAX1"/>
<evidence type="ECO:0000313" key="3">
    <source>
        <dbReference type="Proteomes" id="UP000008553"/>
    </source>
</evidence>
<evidence type="ECO:0000256" key="1">
    <source>
        <dbReference type="SAM" id="MobiDB-lite"/>
    </source>
</evidence>
<sequence>MYSTFLIILIAPPNIERILSDESSSELPSKASEKSSVPVNVQELPSFPSTSSEDDEPIPSTSKLPYTNPLPSTTPKEEPRKSYLQKMITTLSKMSYNRSEGWKYKSLNASNGLVNNYLDGIFDKRSHYRSGRWKQFEEMSVDDREMKNMNEQCIEIYIFKVKEMIYLNLKSGRKAYEEICKMCSHMFDSKEECLNNSINLSWNDIIIMAPVLYIKRESSDESKNQGMIINLPVTNMLSKLLTNLISLISYNKSDIDYINSTMQYLLINELVDNLDALPEELGMFNDFVGSYTDSLHDTFTQIADNNENMEVLDNYTYFEGYLDRLKMLNNRLHYLSKHLYLGQKKNVTKKKSLLSTFHKKNSHKHMEDHIKKIYNFIYTNNASIEGIRSIYNEEKKTIYSKEEEDFRLYYLRNELLIKNHCSVYIVTAISWFLNQVNLNMYDHNRDIIEIFRDKFSLENINKIIKSIYTYTEFYEQNVINICTKSMGNIIAIVDSTILAYSNKEVNLLKNNLTFSNLIRTMEILLLQYKINSISKEEDHLKNHIGNEMEISHELRPHEHLICLMKYVSKEMEFYISSLKPEYFKQFIVENYHNFKTNVNYVPHETQLYFCTLPGKFFVHRIFINDILHLINTNIL</sequence>
<dbReference type="FunCoup" id="Q7RAX1">
    <property type="interactions" value="1"/>
</dbReference>
<name>Q7RAX1_PLAYO</name>
<feature type="compositionally biased region" description="Polar residues" evidence="1">
    <location>
        <begin position="59"/>
        <end position="74"/>
    </location>
</feature>
<dbReference type="Proteomes" id="UP000008553">
    <property type="component" value="Unassembled WGS sequence"/>
</dbReference>